<evidence type="ECO:0000313" key="4">
    <source>
        <dbReference type="EMBL" id="KAK4182696.1"/>
    </source>
</evidence>
<evidence type="ECO:0000256" key="3">
    <source>
        <dbReference type="SAM" id="MobiDB-lite"/>
    </source>
</evidence>
<feature type="compositionally biased region" description="Basic and acidic residues" evidence="3">
    <location>
        <begin position="349"/>
        <end position="387"/>
    </location>
</feature>
<dbReference type="EMBL" id="MU864621">
    <property type="protein sequence ID" value="KAK4182696.1"/>
    <property type="molecule type" value="Genomic_DNA"/>
</dbReference>
<proteinExistence type="inferred from homology"/>
<reference evidence="4" key="2">
    <citation type="submission" date="2023-05" db="EMBL/GenBank/DDBJ databases">
        <authorList>
            <consortium name="Lawrence Berkeley National Laboratory"/>
            <person name="Steindorff A."/>
            <person name="Hensen N."/>
            <person name="Bonometti L."/>
            <person name="Westerberg I."/>
            <person name="Brannstrom I.O."/>
            <person name="Guillou S."/>
            <person name="Cros-Aarteil S."/>
            <person name="Calhoun S."/>
            <person name="Haridas S."/>
            <person name="Kuo A."/>
            <person name="Mondo S."/>
            <person name="Pangilinan J."/>
            <person name="Riley R."/>
            <person name="Labutti K."/>
            <person name="Andreopoulos B."/>
            <person name="Lipzen A."/>
            <person name="Chen C."/>
            <person name="Yanf M."/>
            <person name="Daum C."/>
            <person name="Ng V."/>
            <person name="Clum A."/>
            <person name="Ohm R."/>
            <person name="Martin F."/>
            <person name="Silar P."/>
            <person name="Natvig D."/>
            <person name="Lalanne C."/>
            <person name="Gautier V."/>
            <person name="Ament-Velasquez S.L."/>
            <person name="Kruys A."/>
            <person name="Hutchinson M.I."/>
            <person name="Powell A.J."/>
            <person name="Barry K."/>
            <person name="Miller A.N."/>
            <person name="Grigoriev I.V."/>
            <person name="Debuchy R."/>
            <person name="Gladieux P."/>
            <person name="Thoren M.H."/>
            <person name="Johannesson H."/>
        </authorList>
    </citation>
    <scope>NUCLEOTIDE SEQUENCE</scope>
    <source>
        <strain evidence="4">PSN309</strain>
    </source>
</reference>
<protein>
    <recommendedName>
        <fullName evidence="6">SPT2 chromatin protein</fullName>
    </recommendedName>
</protein>
<comment type="caution">
    <text evidence="4">The sequence shown here is derived from an EMBL/GenBank/DDBJ whole genome shotgun (WGS) entry which is preliminary data.</text>
</comment>
<feature type="compositionally biased region" description="Low complexity" evidence="3">
    <location>
        <begin position="73"/>
        <end position="93"/>
    </location>
</feature>
<feature type="compositionally biased region" description="Basic and acidic residues" evidence="3">
    <location>
        <begin position="153"/>
        <end position="188"/>
    </location>
</feature>
<evidence type="ECO:0000256" key="1">
    <source>
        <dbReference type="ARBA" id="ARBA00006461"/>
    </source>
</evidence>
<dbReference type="AlphaFoldDB" id="A0AAN6WIY7"/>
<feature type="region of interest" description="Disordered" evidence="3">
    <location>
        <begin position="1"/>
        <end position="387"/>
    </location>
</feature>
<gene>
    <name evidence="4" type="ORF">QBC35DRAFT_146850</name>
</gene>
<keyword evidence="5" id="KW-1185">Reference proteome</keyword>
<comment type="similarity">
    <text evidence="1">Belongs to the SPT2 family.</text>
</comment>
<keyword evidence="2" id="KW-0175">Coiled coil</keyword>
<feature type="compositionally biased region" description="Low complexity" evidence="3">
    <location>
        <begin position="192"/>
        <end position="209"/>
    </location>
</feature>
<accession>A0AAN6WIY7</accession>
<dbReference type="SMART" id="SM00784">
    <property type="entry name" value="SPT2"/>
    <property type="match status" value="1"/>
</dbReference>
<dbReference type="InterPro" id="IPR013256">
    <property type="entry name" value="Chromatin_SPT2"/>
</dbReference>
<evidence type="ECO:0000313" key="5">
    <source>
        <dbReference type="Proteomes" id="UP001302126"/>
    </source>
</evidence>
<name>A0AAN6WIY7_9PEZI</name>
<feature type="compositionally biased region" description="Low complexity" evidence="3">
    <location>
        <begin position="225"/>
        <end position="237"/>
    </location>
</feature>
<feature type="compositionally biased region" description="Basic and acidic residues" evidence="3">
    <location>
        <begin position="47"/>
        <end position="57"/>
    </location>
</feature>
<dbReference type="Pfam" id="PF08243">
    <property type="entry name" value="SPT2"/>
    <property type="match status" value="1"/>
</dbReference>
<feature type="compositionally biased region" description="Low complexity" evidence="3">
    <location>
        <begin position="249"/>
        <end position="276"/>
    </location>
</feature>
<organism evidence="4 5">
    <name type="scientific">Podospora australis</name>
    <dbReference type="NCBI Taxonomy" id="1536484"/>
    <lineage>
        <taxon>Eukaryota</taxon>
        <taxon>Fungi</taxon>
        <taxon>Dikarya</taxon>
        <taxon>Ascomycota</taxon>
        <taxon>Pezizomycotina</taxon>
        <taxon>Sordariomycetes</taxon>
        <taxon>Sordariomycetidae</taxon>
        <taxon>Sordariales</taxon>
        <taxon>Podosporaceae</taxon>
        <taxon>Podospora</taxon>
    </lineage>
</organism>
<reference evidence="4" key="1">
    <citation type="journal article" date="2023" name="Mol. Phylogenet. Evol.">
        <title>Genome-scale phylogeny and comparative genomics of the fungal order Sordariales.</title>
        <authorList>
            <person name="Hensen N."/>
            <person name="Bonometti L."/>
            <person name="Westerberg I."/>
            <person name="Brannstrom I.O."/>
            <person name="Guillou S."/>
            <person name="Cros-Aarteil S."/>
            <person name="Calhoun S."/>
            <person name="Haridas S."/>
            <person name="Kuo A."/>
            <person name="Mondo S."/>
            <person name="Pangilinan J."/>
            <person name="Riley R."/>
            <person name="LaButti K."/>
            <person name="Andreopoulos B."/>
            <person name="Lipzen A."/>
            <person name="Chen C."/>
            <person name="Yan M."/>
            <person name="Daum C."/>
            <person name="Ng V."/>
            <person name="Clum A."/>
            <person name="Steindorff A."/>
            <person name="Ohm R.A."/>
            <person name="Martin F."/>
            <person name="Silar P."/>
            <person name="Natvig D.O."/>
            <person name="Lalanne C."/>
            <person name="Gautier V."/>
            <person name="Ament-Velasquez S.L."/>
            <person name="Kruys A."/>
            <person name="Hutchinson M.I."/>
            <person name="Powell A.J."/>
            <person name="Barry K."/>
            <person name="Miller A.N."/>
            <person name="Grigoriev I.V."/>
            <person name="Debuchy R."/>
            <person name="Gladieux P."/>
            <person name="Hiltunen Thoren M."/>
            <person name="Johannesson H."/>
        </authorList>
    </citation>
    <scope>NUCLEOTIDE SEQUENCE</scope>
    <source>
        <strain evidence="4">PSN309</strain>
    </source>
</reference>
<evidence type="ECO:0000256" key="2">
    <source>
        <dbReference type="ARBA" id="ARBA00023054"/>
    </source>
</evidence>
<dbReference type="Proteomes" id="UP001302126">
    <property type="component" value="Unassembled WGS sequence"/>
</dbReference>
<feature type="compositionally biased region" description="Polar residues" evidence="3">
    <location>
        <begin position="100"/>
        <end position="122"/>
    </location>
</feature>
<evidence type="ECO:0008006" key="6">
    <source>
        <dbReference type="Google" id="ProtNLM"/>
    </source>
</evidence>
<feature type="compositionally biased region" description="Acidic residues" evidence="3">
    <location>
        <begin position="331"/>
        <end position="348"/>
    </location>
</feature>
<feature type="compositionally biased region" description="Acidic residues" evidence="3">
    <location>
        <begin position="304"/>
        <end position="320"/>
    </location>
</feature>
<sequence length="387" mass="41599">MGIADILGAITGEAPGPSSNTAPSRPALLPPKRKAEEDLRSAASKTPRIESNADRLSRPNGNSPRPSPRPSDKPSVNTSTKSTLSSSSLSSASRPPIKPSSASASRPSTGASITRTNTSSNGDKPMPSRPALNGISSAPPKRSFAEIMARAKANSDMRESLGKISHKPLERNLTMKERKELKAEEGKKSKGAAKNGLSSRSSSASAPSRILGKNGTERGRVSPGASSASSKAKAKAQAAEEEKKKVKKAALATTGYTGTARPRPGASSAAKTGSSAHVDDRDRSYGRSKYGGPLSVPRRRRDDEDSELDDFIVDDEDEDDYGRPEPGYYSDDTDDMEAGLDEIDEEETAAERRARLEDQREQALELKLKREKEERKRRAMEAMRRRP</sequence>